<dbReference type="OrthoDB" id="265681at2759"/>
<name>A0A836KPB5_LEIEN</name>
<evidence type="ECO:0000313" key="2">
    <source>
        <dbReference type="Proteomes" id="UP000674179"/>
    </source>
</evidence>
<protein>
    <submittedName>
        <fullName evidence="1">Uncharacterized protein</fullName>
    </submittedName>
</protein>
<gene>
    <name evidence="1" type="ORF">CUR178_03102</name>
</gene>
<dbReference type="EMBL" id="JAFHKP010000030">
    <property type="protein sequence ID" value="KAG5473183.1"/>
    <property type="molecule type" value="Genomic_DNA"/>
</dbReference>
<proteinExistence type="predicted"/>
<sequence length="132" mass="14254">MSAIGVQLELGASADPAAGHVEGSAESFGERGNTREAAIARLYSKDYLEHLIWPTDEAGAVRSELFADCAWVDVASVHSHSHHYRDAFSVPFSSSRTFATWHRAALRAARDAECAAGGVGARRWIGDLYMCS</sequence>
<accession>A0A836KPB5</accession>
<organism evidence="1 2">
    <name type="scientific">Leishmania enriettii</name>
    <dbReference type="NCBI Taxonomy" id="5663"/>
    <lineage>
        <taxon>Eukaryota</taxon>
        <taxon>Discoba</taxon>
        <taxon>Euglenozoa</taxon>
        <taxon>Kinetoplastea</taxon>
        <taxon>Metakinetoplastina</taxon>
        <taxon>Trypanosomatida</taxon>
        <taxon>Trypanosomatidae</taxon>
        <taxon>Leishmaniinae</taxon>
        <taxon>Leishmania</taxon>
    </lineage>
</organism>
<dbReference type="Proteomes" id="UP000674179">
    <property type="component" value="Chromosome 30"/>
</dbReference>
<dbReference type="AlphaFoldDB" id="A0A836KPB5"/>
<reference evidence="1 2" key="1">
    <citation type="submission" date="2021-02" db="EMBL/GenBank/DDBJ databases">
        <title>Leishmania (Mundinia) enrietti genome sequencing and assembly.</title>
        <authorList>
            <person name="Almutairi H."/>
            <person name="Gatherer D."/>
        </authorList>
    </citation>
    <scope>NUCLEOTIDE SEQUENCE [LARGE SCALE GENOMIC DNA]</scope>
    <source>
        <strain evidence="1">CUR178</strain>
    </source>
</reference>
<dbReference type="RefSeq" id="XP_067690942.1">
    <property type="nucleotide sequence ID" value="XM_067834839.1"/>
</dbReference>
<dbReference type="GeneID" id="94170349"/>
<comment type="caution">
    <text evidence="1">The sequence shown here is derived from an EMBL/GenBank/DDBJ whole genome shotgun (WGS) entry which is preliminary data.</text>
</comment>
<keyword evidence="2" id="KW-1185">Reference proteome</keyword>
<evidence type="ECO:0000313" key="1">
    <source>
        <dbReference type="EMBL" id="KAG5473183.1"/>
    </source>
</evidence>
<dbReference type="KEGG" id="lenr:94170349"/>